<gene>
    <name evidence="1" type="ORF">WMO40_21165</name>
</gene>
<proteinExistence type="predicted"/>
<comment type="caution">
    <text evidence="1">The sequence shown here is derived from an EMBL/GenBank/DDBJ whole genome shotgun (WGS) entry which is preliminary data.</text>
</comment>
<name>A0ACC6SGM9_9BACI</name>
<dbReference type="EMBL" id="JBBMEW010000029">
    <property type="protein sequence ID" value="MEQ2529188.1"/>
    <property type="molecule type" value="Genomic_DNA"/>
</dbReference>
<organism evidence="1 2">
    <name type="scientific">Robertmurraya yapensis</name>
    <name type="common">ex Hitch et al 2024</name>
    <dbReference type="NCBI Taxonomy" id="3133160"/>
    <lineage>
        <taxon>Bacteria</taxon>
        <taxon>Bacillati</taxon>
        <taxon>Bacillota</taxon>
        <taxon>Bacilli</taxon>
        <taxon>Bacillales</taxon>
        <taxon>Bacillaceae</taxon>
        <taxon>Robertmurraya</taxon>
    </lineage>
</organism>
<dbReference type="Proteomes" id="UP001439875">
    <property type="component" value="Unassembled WGS sequence"/>
</dbReference>
<evidence type="ECO:0000313" key="1">
    <source>
        <dbReference type="EMBL" id="MEQ2529188.1"/>
    </source>
</evidence>
<keyword evidence="2" id="KW-1185">Reference proteome</keyword>
<reference evidence="1" key="1">
    <citation type="submission" date="2024-03" db="EMBL/GenBank/DDBJ databases">
        <title>Human intestinal bacterial collection.</title>
        <authorList>
            <person name="Pauvert C."/>
            <person name="Hitch T.C.A."/>
            <person name="Clavel T."/>
        </authorList>
    </citation>
    <scope>NUCLEOTIDE SEQUENCE</scope>
    <source>
        <strain evidence="1">CLA-AA-H227</strain>
    </source>
</reference>
<evidence type="ECO:0000313" key="2">
    <source>
        <dbReference type="Proteomes" id="UP001439875"/>
    </source>
</evidence>
<protein>
    <submittedName>
        <fullName evidence="1">Uncharacterized protein</fullName>
    </submittedName>
</protein>
<sequence length="225" mass="26571">MGLEKSKDVKINIRIKPEYESDVETNLLLLQFLNHLSKGEDTLAFKNLLENRDIIVAPNFSFDGEFKDLEKDLIFIERLYKIENYYRIDFQIPEQMDKDDWEDIQKLEYAMENKPTVHNLNRLTIELTDLETVSNIIELFDGEKIQRKLMIQQTGSDARLELFGATIPLEKVETIYNSLKVDGIERLKRKLELMDEGESIRIVLLPGDDPVFSEYYYFKKEKSNY</sequence>
<accession>A0ACC6SGM9</accession>